<dbReference type="SMART" id="SM01321">
    <property type="entry name" value="Y1_Tnp"/>
    <property type="match status" value="1"/>
</dbReference>
<dbReference type="SUPFAM" id="SSF143422">
    <property type="entry name" value="Transposase IS200-like"/>
    <property type="match status" value="1"/>
</dbReference>
<protein>
    <recommendedName>
        <fullName evidence="1">Transposase IS200-like domain-containing protein</fullName>
    </recommendedName>
</protein>
<comment type="caution">
    <text evidence="2">The sequence shown here is derived from an EMBL/GenBank/DDBJ whole genome shotgun (WGS) entry which is preliminary data.</text>
</comment>
<dbReference type="Proteomes" id="UP001171945">
    <property type="component" value="Unassembled WGS sequence"/>
</dbReference>
<accession>A0ABT7VQZ2</accession>
<dbReference type="InterPro" id="IPR036515">
    <property type="entry name" value="Transposase_17_sf"/>
</dbReference>
<dbReference type="InterPro" id="IPR002686">
    <property type="entry name" value="Transposase_17"/>
</dbReference>
<dbReference type="PANTHER" id="PTHR36966:SF1">
    <property type="entry name" value="REP-ASSOCIATED TYROSINE TRANSPOSASE"/>
    <property type="match status" value="1"/>
</dbReference>
<name>A0ABT7VQZ2_9GAMM</name>
<keyword evidence="3" id="KW-1185">Reference proteome</keyword>
<sequence>MATATTTWGFASPGNALIFNAFTLFAGVWGCPPARGCRGRAPAFFFWVFSGSHALAWEPILDAPASCFRSPLARRESVPTPARGNQKNAGAWEPEPPTDALVFPFSGSHALAWEPILDAPASCFRSTLARRQYSPFVYTIITFPETVSVPKGVIKMGRSRYQIFENNAPHFLTSTIINWIPLFTRPPTVQILLDALAYRQQHRGLKIYGYVILENHLHWIAQAENLNKEITSFKSYTARLLIQYLQQQQATKILKQLAFYKKRHKTDREYQVWEEGSHPQLIQNEEMLRQKLDYIHYNPVKRGYVDEPIHWRYSSARNYAQREGLLPIFTDWWTS</sequence>
<evidence type="ECO:0000313" key="2">
    <source>
        <dbReference type="EMBL" id="MDM8562087.1"/>
    </source>
</evidence>
<dbReference type="InterPro" id="IPR052715">
    <property type="entry name" value="RAYT_transposase"/>
</dbReference>
<evidence type="ECO:0000313" key="3">
    <source>
        <dbReference type="Proteomes" id="UP001171945"/>
    </source>
</evidence>
<organism evidence="2 3">
    <name type="scientific">Candidatus Marithioploca araucensis</name>
    <dbReference type="NCBI Taxonomy" id="70273"/>
    <lineage>
        <taxon>Bacteria</taxon>
        <taxon>Pseudomonadati</taxon>
        <taxon>Pseudomonadota</taxon>
        <taxon>Gammaproteobacteria</taxon>
        <taxon>Thiotrichales</taxon>
        <taxon>Thiotrichaceae</taxon>
        <taxon>Candidatus Marithioploca</taxon>
    </lineage>
</organism>
<dbReference type="NCBIfam" id="NF047646">
    <property type="entry name" value="REP_Tyr_transpos"/>
    <property type="match status" value="1"/>
</dbReference>
<gene>
    <name evidence="2" type="ORF">QUF54_01915</name>
</gene>
<dbReference type="PANTHER" id="PTHR36966">
    <property type="entry name" value="REP-ASSOCIATED TYROSINE TRANSPOSASE"/>
    <property type="match status" value="1"/>
</dbReference>
<dbReference type="Gene3D" id="3.30.70.1290">
    <property type="entry name" value="Transposase IS200-like"/>
    <property type="match status" value="1"/>
</dbReference>
<dbReference type="EMBL" id="JAUCGM010000054">
    <property type="protein sequence ID" value="MDM8562087.1"/>
    <property type="molecule type" value="Genomic_DNA"/>
</dbReference>
<feature type="domain" description="Transposase IS200-like" evidence="1">
    <location>
        <begin position="165"/>
        <end position="298"/>
    </location>
</feature>
<reference evidence="2" key="1">
    <citation type="submission" date="2023-06" db="EMBL/GenBank/DDBJ databases">
        <title>Uncultivated large filamentous bacteria from sulfidic sediments reveal new species and different genomic features in energy metabolism and defense.</title>
        <authorList>
            <person name="Fonseca A."/>
        </authorList>
    </citation>
    <scope>NUCLEOTIDE SEQUENCE</scope>
    <source>
        <strain evidence="2">HSG4</strain>
    </source>
</reference>
<evidence type="ECO:0000259" key="1">
    <source>
        <dbReference type="SMART" id="SM01321"/>
    </source>
</evidence>
<proteinExistence type="predicted"/>